<dbReference type="OrthoDB" id="6407208at2759"/>
<gene>
    <name evidence="1" type="ORF">NPIL_456331</name>
</gene>
<evidence type="ECO:0000313" key="2">
    <source>
        <dbReference type="Proteomes" id="UP000887013"/>
    </source>
</evidence>
<accession>A0A8X6PE67</accession>
<dbReference type="AlphaFoldDB" id="A0A8X6PE67"/>
<keyword evidence="2" id="KW-1185">Reference proteome</keyword>
<sequence>MTHGSVQEDAVDGLMMRNFFFPVCSTCTQRALAMDGQWAAPVAGQAIIFLFFLQPFAHQGRAISCSICPLRLTIWCWFGCMCERRPFHCGLIDRGSGIIERGYIPFLM</sequence>
<protein>
    <submittedName>
        <fullName evidence="1">Uncharacterized protein</fullName>
    </submittedName>
</protein>
<reference evidence="1" key="1">
    <citation type="submission" date="2020-08" db="EMBL/GenBank/DDBJ databases">
        <title>Multicomponent nature underlies the extraordinary mechanical properties of spider dragline silk.</title>
        <authorList>
            <person name="Kono N."/>
            <person name="Nakamura H."/>
            <person name="Mori M."/>
            <person name="Yoshida Y."/>
            <person name="Ohtoshi R."/>
            <person name="Malay A.D."/>
            <person name="Moran D.A.P."/>
            <person name="Tomita M."/>
            <person name="Numata K."/>
            <person name="Arakawa K."/>
        </authorList>
    </citation>
    <scope>NUCLEOTIDE SEQUENCE</scope>
</reference>
<dbReference type="EMBL" id="BMAW01019319">
    <property type="protein sequence ID" value="GFT62715.1"/>
    <property type="molecule type" value="Genomic_DNA"/>
</dbReference>
<evidence type="ECO:0000313" key="1">
    <source>
        <dbReference type="EMBL" id="GFT62715.1"/>
    </source>
</evidence>
<dbReference type="Proteomes" id="UP000887013">
    <property type="component" value="Unassembled WGS sequence"/>
</dbReference>
<proteinExistence type="predicted"/>
<comment type="caution">
    <text evidence="1">The sequence shown here is derived from an EMBL/GenBank/DDBJ whole genome shotgun (WGS) entry which is preliminary data.</text>
</comment>
<name>A0A8X6PE67_NEPPI</name>
<organism evidence="1 2">
    <name type="scientific">Nephila pilipes</name>
    <name type="common">Giant wood spider</name>
    <name type="synonym">Nephila maculata</name>
    <dbReference type="NCBI Taxonomy" id="299642"/>
    <lineage>
        <taxon>Eukaryota</taxon>
        <taxon>Metazoa</taxon>
        <taxon>Ecdysozoa</taxon>
        <taxon>Arthropoda</taxon>
        <taxon>Chelicerata</taxon>
        <taxon>Arachnida</taxon>
        <taxon>Araneae</taxon>
        <taxon>Araneomorphae</taxon>
        <taxon>Entelegynae</taxon>
        <taxon>Araneoidea</taxon>
        <taxon>Nephilidae</taxon>
        <taxon>Nephila</taxon>
    </lineage>
</organism>